<evidence type="ECO:0000256" key="1">
    <source>
        <dbReference type="ARBA" id="ARBA00022884"/>
    </source>
</evidence>
<sequence length="339" mass="36583">MAASCFSMATTHKLPLSLELSSLAGGGGVSATLRVQVPLSLRLAMPVKCRAAVADAYSLQLPYAHYGFSCFNNVMGSRSRGLLTAATAWSEGPLSVGVKNEEEIPLNKEEDKGFESEDFSEGEVLESEEFAQGEISESDEQIGGDVEAVAEGQPEQSSEGEGSYDQNYPPIPEGTKLYVGNLPFDIDSEELARIFEESGVVEMVEVIYDKATERSRGFAFVTMSTVEEAEAAIQRFRGSEVGGRPLRVNFPEVPRGGARSIQPRSYTNNYVDSPHKVYVGNLPFSTTSDALRSAFDKIGNVLGARVVFDRETGRSRGFGFVTFSSEADVDAAISSMNGE</sequence>
<dbReference type="InterPro" id="IPR035979">
    <property type="entry name" value="RBD_domain_sf"/>
</dbReference>
<dbReference type="Gene3D" id="3.30.70.330">
    <property type="match status" value="2"/>
</dbReference>
<organism evidence="5 6">
    <name type="scientific">Taxus chinensis</name>
    <name type="common">Chinese yew</name>
    <name type="synonym">Taxus wallichiana var. chinensis</name>
    <dbReference type="NCBI Taxonomy" id="29808"/>
    <lineage>
        <taxon>Eukaryota</taxon>
        <taxon>Viridiplantae</taxon>
        <taxon>Streptophyta</taxon>
        <taxon>Embryophyta</taxon>
        <taxon>Tracheophyta</taxon>
        <taxon>Spermatophyta</taxon>
        <taxon>Pinopsida</taxon>
        <taxon>Pinidae</taxon>
        <taxon>Conifers II</taxon>
        <taxon>Cupressales</taxon>
        <taxon>Taxaceae</taxon>
        <taxon>Taxus</taxon>
    </lineage>
</organism>
<feature type="region of interest" description="Disordered" evidence="3">
    <location>
        <begin position="100"/>
        <end position="172"/>
    </location>
</feature>
<dbReference type="GO" id="GO:0009535">
    <property type="term" value="C:chloroplast thylakoid membrane"/>
    <property type="evidence" value="ECO:0007669"/>
    <property type="project" value="TreeGrafter"/>
</dbReference>
<dbReference type="GO" id="GO:0003729">
    <property type="term" value="F:mRNA binding"/>
    <property type="evidence" value="ECO:0007669"/>
    <property type="project" value="TreeGrafter"/>
</dbReference>
<dbReference type="InterPro" id="IPR000504">
    <property type="entry name" value="RRM_dom"/>
</dbReference>
<dbReference type="InterPro" id="IPR050502">
    <property type="entry name" value="Euk_RNA-bind_prot"/>
</dbReference>
<accession>A0AA38GLX1</accession>
<dbReference type="AlphaFoldDB" id="A0AA38GLX1"/>
<feature type="non-terminal residue" evidence="5">
    <location>
        <position position="339"/>
    </location>
</feature>
<evidence type="ECO:0000313" key="6">
    <source>
        <dbReference type="Proteomes" id="UP000824469"/>
    </source>
</evidence>
<protein>
    <recommendedName>
        <fullName evidence="4">RRM domain-containing protein</fullName>
    </recommendedName>
</protein>
<dbReference type="PANTHER" id="PTHR48025">
    <property type="entry name" value="OS02G0815200 PROTEIN"/>
    <property type="match status" value="1"/>
</dbReference>
<dbReference type="Proteomes" id="UP000824469">
    <property type="component" value="Unassembled WGS sequence"/>
</dbReference>
<evidence type="ECO:0000313" key="5">
    <source>
        <dbReference type="EMBL" id="KAH9325989.1"/>
    </source>
</evidence>
<keyword evidence="1 2" id="KW-0694">RNA-binding</keyword>
<evidence type="ECO:0000256" key="2">
    <source>
        <dbReference type="PROSITE-ProRule" id="PRU00176"/>
    </source>
</evidence>
<dbReference type="PROSITE" id="PS50102">
    <property type="entry name" value="RRM"/>
    <property type="match status" value="2"/>
</dbReference>
<dbReference type="SUPFAM" id="SSF54928">
    <property type="entry name" value="RNA-binding domain, RBD"/>
    <property type="match status" value="2"/>
</dbReference>
<reference evidence="5 6" key="1">
    <citation type="journal article" date="2021" name="Nat. Plants">
        <title>The Taxus genome provides insights into paclitaxel biosynthesis.</title>
        <authorList>
            <person name="Xiong X."/>
            <person name="Gou J."/>
            <person name="Liao Q."/>
            <person name="Li Y."/>
            <person name="Zhou Q."/>
            <person name="Bi G."/>
            <person name="Li C."/>
            <person name="Du R."/>
            <person name="Wang X."/>
            <person name="Sun T."/>
            <person name="Guo L."/>
            <person name="Liang H."/>
            <person name="Lu P."/>
            <person name="Wu Y."/>
            <person name="Zhang Z."/>
            <person name="Ro D.K."/>
            <person name="Shang Y."/>
            <person name="Huang S."/>
            <person name="Yan J."/>
        </authorList>
    </citation>
    <scope>NUCLEOTIDE SEQUENCE [LARGE SCALE GENOMIC DNA]</scope>
    <source>
        <strain evidence="5">Ta-2019</strain>
    </source>
</reference>
<feature type="domain" description="RRM" evidence="4">
    <location>
        <begin position="275"/>
        <end position="339"/>
    </location>
</feature>
<dbReference type="PANTHER" id="PTHR48025:SF11">
    <property type="entry name" value="RNA-BINDING PROTEIN CP33, CHLOROPLASTIC"/>
    <property type="match status" value="1"/>
</dbReference>
<comment type="caution">
    <text evidence="5">The sequence shown here is derived from an EMBL/GenBank/DDBJ whole genome shotgun (WGS) entry which is preliminary data.</text>
</comment>
<feature type="compositionally biased region" description="Low complexity" evidence="3">
    <location>
        <begin position="151"/>
        <end position="163"/>
    </location>
</feature>
<dbReference type="EMBL" id="JAHRHJ020000002">
    <property type="protein sequence ID" value="KAH9325989.1"/>
    <property type="molecule type" value="Genomic_DNA"/>
</dbReference>
<dbReference type="InterPro" id="IPR012677">
    <property type="entry name" value="Nucleotide-bd_a/b_plait_sf"/>
</dbReference>
<dbReference type="Pfam" id="PF00076">
    <property type="entry name" value="RRM_1"/>
    <property type="match status" value="2"/>
</dbReference>
<evidence type="ECO:0000259" key="4">
    <source>
        <dbReference type="PROSITE" id="PS50102"/>
    </source>
</evidence>
<feature type="domain" description="RRM" evidence="4">
    <location>
        <begin position="175"/>
        <end position="253"/>
    </location>
</feature>
<feature type="compositionally biased region" description="Basic and acidic residues" evidence="3">
    <location>
        <begin position="100"/>
        <end position="115"/>
    </location>
</feature>
<feature type="compositionally biased region" description="Acidic residues" evidence="3">
    <location>
        <begin position="116"/>
        <end position="142"/>
    </location>
</feature>
<evidence type="ECO:0000256" key="3">
    <source>
        <dbReference type="SAM" id="MobiDB-lite"/>
    </source>
</evidence>
<name>A0AA38GLX1_TAXCH</name>
<gene>
    <name evidence="5" type="ORF">KI387_006167</name>
</gene>
<keyword evidence="6" id="KW-1185">Reference proteome</keyword>
<proteinExistence type="predicted"/>
<dbReference type="SMART" id="SM00360">
    <property type="entry name" value="RRM"/>
    <property type="match status" value="2"/>
</dbReference>
<dbReference type="GO" id="GO:1901259">
    <property type="term" value="P:chloroplast rRNA processing"/>
    <property type="evidence" value="ECO:0007669"/>
    <property type="project" value="TreeGrafter"/>
</dbReference>